<name>A0A1J4RUY7_9BACT</name>
<evidence type="ECO:0000313" key="3">
    <source>
        <dbReference type="Proteomes" id="UP000183144"/>
    </source>
</evidence>
<dbReference type="AlphaFoldDB" id="A0A1J4RUY7"/>
<comment type="caution">
    <text evidence="2">The sequence shown here is derived from an EMBL/GenBank/DDBJ whole genome shotgun (WGS) entry which is preliminary data.</text>
</comment>
<dbReference type="SUPFAM" id="SSF143120">
    <property type="entry name" value="YefM-like"/>
    <property type="match status" value="1"/>
</dbReference>
<gene>
    <name evidence="2" type="ORF">AUJ59_00810</name>
</gene>
<evidence type="ECO:0000313" key="2">
    <source>
        <dbReference type="EMBL" id="OIN89734.1"/>
    </source>
</evidence>
<evidence type="ECO:0008006" key="4">
    <source>
        <dbReference type="Google" id="ProtNLM"/>
    </source>
</evidence>
<dbReference type="EMBL" id="MNUI01000017">
    <property type="protein sequence ID" value="OIN89734.1"/>
    <property type="molecule type" value="Genomic_DNA"/>
</dbReference>
<proteinExistence type="inferred from homology"/>
<accession>A0A1J4RUY7</accession>
<reference evidence="2 3" key="1">
    <citation type="journal article" date="2016" name="Environ. Microbiol.">
        <title>Genomic resolution of a cold subsurface aquifer community provides metabolic insights for novel microbes adapted to high CO concentrations.</title>
        <authorList>
            <person name="Probst A.J."/>
            <person name="Castelle C.J."/>
            <person name="Singh A."/>
            <person name="Brown C.T."/>
            <person name="Anantharaman K."/>
            <person name="Sharon I."/>
            <person name="Hug L.A."/>
            <person name="Burstein D."/>
            <person name="Emerson J.B."/>
            <person name="Thomas B.C."/>
            <person name="Banfield J.F."/>
        </authorList>
    </citation>
    <scope>NUCLEOTIDE SEQUENCE [LARGE SCALE GENOMIC DNA]</scope>
    <source>
        <strain evidence="2">CG1_02_47_37</strain>
    </source>
</reference>
<protein>
    <recommendedName>
        <fullName evidence="4">Antitoxin</fullName>
    </recommendedName>
</protein>
<sequence>MVIPATVARNNFFDILNRILYGNEVFYITKAGTKAMVKMSKYPSTNKILDRLSDKARVKTQKV</sequence>
<dbReference type="Proteomes" id="UP000183144">
    <property type="component" value="Unassembled WGS sequence"/>
</dbReference>
<dbReference type="InterPro" id="IPR036165">
    <property type="entry name" value="YefM-like_sf"/>
</dbReference>
<organism evidence="2 3">
    <name type="scientific">Candidatus Beckwithbacteria bacterium CG1_02_47_37</name>
    <dbReference type="NCBI Taxonomy" id="1805034"/>
    <lineage>
        <taxon>Bacteria</taxon>
        <taxon>Candidatus Beckwithiibacteriota</taxon>
    </lineage>
</organism>
<comment type="similarity">
    <text evidence="1">Belongs to the phD/YefM antitoxin family.</text>
</comment>
<evidence type="ECO:0000256" key="1">
    <source>
        <dbReference type="ARBA" id="ARBA00009981"/>
    </source>
</evidence>
<dbReference type="STRING" id="1805034.AUJ59_00810"/>